<dbReference type="GO" id="GO:0006508">
    <property type="term" value="P:proteolysis"/>
    <property type="evidence" value="ECO:0007669"/>
    <property type="project" value="InterPro"/>
</dbReference>
<dbReference type="GO" id="GO:0004175">
    <property type="term" value="F:endopeptidase activity"/>
    <property type="evidence" value="ECO:0007669"/>
    <property type="project" value="TreeGrafter"/>
</dbReference>
<organism evidence="3">
    <name type="scientific">uncultured Cytophagales bacterium</name>
    <dbReference type="NCBI Taxonomy" id="158755"/>
    <lineage>
        <taxon>Bacteria</taxon>
        <taxon>Pseudomonadati</taxon>
        <taxon>Bacteroidota</taxon>
        <taxon>Sphingobacteriia</taxon>
        <taxon>Sphingobacteriales</taxon>
        <taxon>environmental samples</taxon>
    </lineage>
</organism>
<name>A0A6J4IN96_9SPHI</name>
<dbReference type="Gene3D" id="3.30.750.170">
    <property type="match status" value="1"/>
</dbReference>
<feature type="chain" id="PRO_5026856741" description="PDZ domain-containing protein" evidence="1">
    <location>
        <begin position="20"/>
        <end position="451"/>
    </location>
</feature>
<dbReference type="GO" id="GO:0007165">
    <property type="term" value="P:signal transduction"/>
    <property type="evidence" value="ECO:0007669"/>
    <property type="project" value="TreeGrafter"/>
</dbReference>
<dbReference type="GO" id="GO:0008236">
    <property type="term" value="F:serine-type peptidase activity"/>
    <property type="evidence" value="ECO:0007669"/>
    <property type="project" value="InterPro"/>
</dbReference>
<keyword evidence="1" id="KW-0732">Signal</keyword>
<dbReference type="PANTHER" id="PTHR32060">
    <property type="entry name" value="TAIL-SPECIFIC PROTEASE"/>
    <property type="match status" value="1"/>
</dbReference>
<dbReference type="Gene3D" id="2.30.42.10">
    <property type="match status" value="1"/>
</dbReference>
<dbReference type="InterPro" id="IPR001478">
    <property type="entry name" value="PDZ"/>
</dbReference>
<dbReference type="InterPro" id="IPR041613">
    <property type="entry name" value="Pept_S41_N"/>
</dbReference>
<proteinExistence type="predicted"/>
<dbReference type="SUPFAM" id="SSF50156">
    <property type="entry name" value="PDZ domain-like"/>
    <property type="match status" value="1"/>
</dbReference>
<dbReference type="PROSITE" id="PS50106">
    <property type="entry name" value="PDZ"/>
    <property type="match status" value="1"/>
</dbReference>
<dbReference type="GO" id="GO:0030288">
    <property type="term" value="C:outer membrane-bounded periplasmic space"/>
    <property type="evidence" value="ECO:0007669"/>
    <property type="project" value="TreeGrafter"/>
</dbReference>
<dbReference type="PANTHER" id="PTHR32060:SF30">
    <property type="entry name" value="CARBOXY-TERMINAL PROCESSING PROTEASE CTPA"/>
    <property type="match status" value="1"/>
</dbReference>
<accession>A0A6J4IN96</accession>
<dbReference type="CDD" id="cd07561">
    <property type="entry name" value="Peptidase_S41_CPP_like"/>
    <property type="match status" value="1"/>
</dbReference>
<feature type="signal peptide" evidence="1">
    <location>
        <begin position="1"/>
        <end position="19"/>
    </location>
</feature>
<dbReference type="EMBL" id="CADCTQ010000194">
    <property type="protein sequence ID" value="CAA9254404.1"/>
    <property type="molecule type" value="Genomic_DNA"/>
</dbReference>
<dbReference type="Pfam" id="PF03572">
    <property type="entry name" value="Peptidase_S41"/>
    <property type="match status" value="1"/>
</dbReference>
<dbReference type="AlphaFoldDB" id="A0A6J4IN96"/>
<sequence>MLKNTNWALYAVLVLGLLAGCKEPETVAPQPPAEPDNVAKVNKSLYDIMKEVYLWNDKLPATFDATAYRTNDEALEALTYKDYDRWSYIEDIQVFRDYFEGGAYVGNGLGLKLDRDGNLWVSYVYPNSPAGKAGLNRGLKISRINGQDVAGLLSSDKIVDALGEDKAGVQTRFAFVNAAGQTSDVTLAKEAVSINPVIHRSVTEVAGKKVGYLVFTTFIEKSNAELDEAFAFFKTQGVSEVVLDLRYNGGGSLDVAQHLAGLIAPGKAGQKFVELAYNNNLKAQNQPFNIEAEAQAINLSRLFVITTRNTASASEAIINGLESYLPVYTIGSASHGKPVGMNSLPIDMEGKLLKWNEVNDQTKGFVFLPIMFKVANAGGQAEYFNGIPADGAAADDLTAPFGDVNEDCFAQALHFIRTGTFSAPLAAGRKADGITEPLLPVKGLRAEIGAF</sequence>
<dbReference type="InterPro" id="IPR029045">
    <property type="entry name" value="ClpP/crotonase-like_dom_sf"/>
</dbReference>
<evidence type="ECO:0000259" key="2">
    <source>
        <dbReference type="PROSITE" id="PS50106"/>
    </source>
</evidence>
<feature type="domain" description="PDZ" evidence="2">
    <location>
        <begin position="106"/>
        <end position="162"/>
    </location>
</feature>
<dbReference type="SUPFAM" id="SSF52096">
    <property type="entry name" value="ClpP/crotonase"/>
    <property type="match status" value="1"/>
</dbReference>
<dbReference type="PROSITE" id="PS51257">
    <property type="entry name" value="PROKAR_LIPOPROTEIN"/>
    <property type="match status" value="1"/>
</dbReference>
<reference evidence="3" key="1">
    <citation type="submission" date="2020-02" db="EMBL/GenBank/DDBJ databases">
        <authorList>
            <person name="Meier V. D."/>
        </authorList>
    </citation>
    <scope>NUCLEOTIDE SEQUENCE</scope>
    <source>
        <strain evidence="3">AVDCRST_MAG56</strain>
    </source>
</reference>
<dbReference type="InterPro" id="IPR005151">
    <property type="entry name" value="Tail-specific_protease"/>
</dbReference>
<protein>
    <recommendedName>
        <fullName evidence="2">PDZ domain-containing protein</fullName>
    </recommendedName>
</protein>
<evidence type="ECO:0000313" key="3">
    <source>
        <dbReference type="EMBL" id="CAA9254404.1"/>
    </source>
</evidence>
<gene>
    <name evidence="3" type="ORF">AVDCRST_MAG56-2141</name>
</gene>
<dbReference type="Pfam" id="PF18294">
    <property type="entry name" value="Pept_S41_N"/>
    <property type="match status" value="1"/>
</dbReference>
<dbReference type="Gene3D" id="3.90.226.10">
    <property type="entry name" value="2-enoyl-CoA Hydratase, Chain A, domain 1"/>
    <property type="match status" value="1"/>
</dbReference>
<dbReference type="SMART" id="SM00245">
    <property type="entry name" value="TSPc"/>
    <property type="match status" value="1"/>
</dbReference>
<dbReference type="InterPro" id="IPR036034">
    <property type="entry name" value="PDZ_sf"/>
</dbReference>
<evidence type="ECO:0000256" key="1">
    <source>
        <dbReference type="SAM" id="SignalP"/>
    </source>
</evidence>